<evidence type="ECO:0000256" key="3">
    <source>
        <dbReference type="ARBA" id="ARBA00012133"/>
    </source>
</evidence>
<feature type="active site" description="Proton acceptor" evidence="20">
    <location>
        <position position="69"/>
    </location>
</feature>
<comment type="function">
    <text evidence="24">Catalyzes the ATP-dependent phosphorylation of sn-l,2-diacylglycerol (DAG) to phosphatidic acid. Involved in the recycling of diacylglycerol produced as a by-product during membrane-derived oligosaccharide (MDO) biosynthesis.</text>
</comment>
<feature type="binding site" evidence="21">
    <location>
        <begin position="47"/>
        <end position="50"/>
    </location>
    <ligand>
        <name>substrate</name>
    </ligand>
</feature>
<evidence type="ECO:0000256" key="10">
    <source>
        <dbReference type="ARBA" id="ARBA00022723"/>
    </source>
</evidence>
<comment type="similarity">
    <text evidence="2 24">Belongs to the bacterial diacylglycerol kinase family.</text>
</comment>
<evidence type="ECO:0000256" key="21">
    <source>
        <dbReference type="PIRSR" id="PIRSR600829-2"/>
    </source>
</evidence>
<feature type="binding site" evidence="23">
    <location>
        <position position="28"/>
    </location>
    <ligand>
        <name>a divalent metal cation</name>
        <dbReference type="ChEBI" id="CHEBI:60240"/>
    </ligand>
</feature>
<evidence type="ECO:0000256" key="16">
    <source>
        <dbReference type="ARBA" id="ARBA00023098"/>
    </source>
</evidence>
<evidence type="ECO:0000256" key="15">
    <source>
        <dbReference type="ARBA" id="ARBA00022989"/>
    </source>
</evidence>
<feature type="binding site" evidence="22">
    <location>
        <position position="28"/>
    </location>
    <ligand>
        <name>ATP</name>
        <dbReference type="ChEBI" id="CHEBI:30616"/>
    </ligand>
</feature>
<keyword evidence="9 24" id="KW-0812">Transmembrane</keyword>
<dbReference type="CDD" id="cd14264">
    <property type="entry name" value="DAGK_IM"/>
    <property type="match status" value="1"/>
</dbReference>
<sequence>MKGNTGIKRIVLAAGYSAQGLKAAFVNEAAFRQEVLLAVVLIPLACWLDVRAIERVLMIASVVLVMIVELLNSAIEAVVDRIGPEKHELSGRAKDIGSAAVMISLLLTLYIWTEVLWPKLFG</sequence>
<keyword evidence="19 24" id="KW-1208">Phospholipid metabolism</keyword>
<keyword evidence="11 22" id="KW-0547">Nucleotide-binding</keyword>
<dbReference type="GO" id="GO:0004143">
    <property type="term" value="F:ATP-dependent diacylglycerol kinase activity"/>
    <property type="evidence" value="ECO:0007669"/>
    <property type="project" value="UniProtKB-EC"/>
</dbReference>
<dbReference type="EC" id="2.7.1.107" evidence="3 24"/>
<name>A0A1M6H4H3_MALRU</name>
<evidence type="ECO:0000256" key="5">
    <source>
        <dbReference type="ARBA" id="ARBA00022475"/>
    </source>
</evidence>
<dbReference type="EMBL" id="FQZT01000005">
    <property type="protein sequence ID" value="SHJ17085.1"/>
    <property type="molecule type" value="Genomic_DNA"/>
</dbReference>
<evidence type="ECO:0000256" key="18">
    <source>
        <dbReference type="ARBA" id="ARBA00023209"/>
    </source>
</evidence>
<evidence type="ECO:0000256" key="8">
    <source>
        <dbReference type="ARBA" id="ARBA00022679"/>
    </source>
</evidence>
<keyword evidence="13 22" id="KW-0067">ATP-binding</keyword>
<keyword evidence="16 24" id="KW-0443">Lipid metabolism</keyword>
<evidence type="ECO:0000256" key="17">
    <source>
        <dbReference type="ARBA" id="ARBA00023136"/>
    </source>
</evidence>
<dbReference type="InterPro" id="IPR033718">
    <property type="entry name" value="DAGK_prok"/>
</dbReference>
<feature type="transmembrane region" description="Helical" evidence="24">
    <location>
        <begin position="96"/>
        <end position="113"/>
    </location>
</feature>
<evidence type="ECO:0000256" key="6">
    <source>
        <dbReference type="ARBA" id="ARBA00022516"/>
    </source>
</evidence>
<feature type="binding site" evidence="21">
    <location>
        <position position="69"/>
    </location>
    <ligand>
        <name>substrate</name>
    </ligand>
</feature>
<reference evidence="25 26" key="1">
    <citation type="submission" date="2016-11" db="EMBL/GenBank/DDBJ databases">
        <authorList>
            <person name="Jaros S."/>
            <person name="Januszkiewicz K."/>
            <person name="Wedrychowicz H."/>
        </authorList>
    </citation>
    <scope>NUCLEOTIDE SEQUENCE [LARGE SCALE GENOMIC DNA]</scope>
    <source>
        <strain evidence="25 26">DSM 5091</strain>
    </source>
</reference>
<keyword evidence="15 24" id="KW-1133">Transmembrane helix</keyword>
<keyword evidence="7" id="KW-0997">Cell inner membrane</keyword>
<proteinExistence type="inferred from homology"/>
<feature type="binding site" evidence="21">
    <location>
        <position position="55"/>
    </location>
    <ligand>
        <name>substrate</name>
    </ligand>
</feature>
<feature type="binding site" evidence="22">
    <location>
        <position position="9"/>
    </location>
    <ligand>
        <name>ATP</name>
        <dbReference type="ChEBI" id="CHEBI:30616"/>
    </ligand>
</feature>
<keyword evidence="12 24" id="KW-0418">Kinase</keyword>
<dbReference type="GO" id="GO:0006654">
    <property type="term" value="P:phosphatidic acid biosynthetic process"/>
    <property type="evidence" value="ECO:0007669"/>
    <property type="project" value="InterPro"/>
</dbReference>
<dbReference type="Gene3D" id="1.10.287.3610">
    <property type="match status" value="1"/>
</dbReference>
<dbReference type="Proteomes" id="UP000184171">
    <property type="component" value="Unassembled WGS sequence"/>
</dbReference>
<evidence type="ECO:0000256" key="20">
    <source>
        <dbReference type="PIRSR" id="PIRSR600829-1"/>
    </source>
</evidence>
<dbReference type="OrthoDB" id="5460798at2"/>
<accession>A0A1M6H4H3</accession>
<keyword evidence="6" id="KW-0444">Lipid biosynthesis</keyword>
<evidence type="ECO:0000313" key="26">
    <source>
        <dbReference type="Proteomes" id="UP000184171"/>
    </source>
</evidence>
<feature type="binding site" evidence="21">
    <location>
        <position position="98"/>
    </location>
    <ligand>
        <name>substrate</name>
    </ligand>
</feature>
<dbReference type="GO" id="GO:0005886">
    <property type="term" value="C:plasma membrane"/>
    <property type="evidence" value="ECO:0007669"/>
    <property type="project" value="UniProtKB-SubCell"/>
</dbReference>
<comment type="subcellular location">
    <subcellularLocation>
        <location evidence="1">Cell inner membrane</location>
        <topology evidence="1">Multi-pass membrane protein</topology>
    </subcellularLocation>
</comment>
<evidence type="ECO:0000256" key="23">
    <source>
        <dbReference type="PIRSR" id="PIRSR600829-4"/>
    </source>
</evidence>
<evidence type="ECO:0000256" key="2">
    <source>
        <dbReference type="ARBA" id="ARBA00005967"/>
    </source>
</evidence>
<feature type="binding site" evidence="21">
    <location>
        <begin position="30"/>
        <end position="34"/>
    </location>
    <ligand>
        <name>substrate</name>
    </ligand>
</feature>
<feature type="binding site" evidence="22">
    <location>
        <begin position="94"/>
        <end position="95"/>
    </location>
    <ligand>
        <name>ATP</name>
        <dbReference type="ChEBI" id="CHEBI:30616"/>
    </ligand>
</feature>
<evidence type="ECO:0000256" key="11">
    <source>
        <dbReference type="ARBA" id="ARBA00022741"/>
    </source>
</evidence>
<evidence type="ECO:0000256" key="12">
    <source>
        <dbReference type="ARBA" id="ARBA00022777"/>
    </source>
</evidence>
<evidence type="ECO:0000313" key="25">
    <source>
        <dbReference type="EMBL" id="SHJ17085.1"/>
    </source>
</evidence>
<keyword evidence="8 24" id="KW-0808">Transferase</keyword>
<evidence type="ECO:0000256" key="7">
    <source>
        <dbReference type="ARBA" id="ARBA00022519"/>
    </source>
</evidence>
<keyword evidence="10 23" id="KW-0479">Metal-binding</keyword>
<dbReference type="GO" id="GO:0005524">
    <property type="term" value="F:ATP binding"/>
    <property type="evidence" value="ECO:0007669"/>
    <property type="project" value="UniProtKB-KW"/>
</dbReference>
<evidence type="ECO:0000256" key="24">
    <source>
        <dbReference type="RuleBase" id="RU363065"/>
    </source>
</evidence>
<dbReference type="PROSITE" id="PS01069">
    <property type="entry name" value="DAGK_PROKAR"/>
    <property type="match status" value="1"/>
</dbReference>
<evidence type="ECO:0000256" key="9">
    <source>
        <dbReference type="ARBA" id="ARBA00022692"/>
    </source>
</evidence>
<evidence type="ECO:0000256" key="19">
    <source>
        <dbReference type="ARBA" id="ARBA00023264"/>
    </source>
</evidence>
<comment type="catalytic activity">
    <reaction evidence="24">
        <text>a 1,2-diacyl-sn-glycerol + ATP = a 1,2-diacyl-sn-glycero-3-phosphate + ADP + H(+)</text>
        <dbReference type="Rhea" id="RHEA:10272"/>
        <dbReference type="ChEBI" id="CHEBI:15378"/>
        <dbReference type="ChEBI" id="CHEBI:17815"/>
        <dbReference type="ChEBI" id="CHEBI:30616"/>
        <dbReference type="ChEBI" id="CHEBI:58608"/>
        <dbReference type="ChEBI" id="CHEBI:456216"/>
        <dbReference type="EC" id="2.7.1.107"/>
    </reaction>
</comment>
<dbReference type="GO" id="GO:0046872">
    <property type="term" value="F:metal ion binding"/>
    <property type="evidence" value="ECO:0007669"/>
    <property type="project" value="UniProtKB-KW"/>
</dbReference>
<keyword evidence="26" id="KW-1185">Reference proteome</keyword>
<dbReference type="PANTHER" id="PTHR34299:SF1">
    <property type="entry name" value="DIACYLGLYCEROL KINASE"/>
    <property type="match status" value="1"/>
</dbReference>
<keyword evidence="14 23" id="KW-0460">Magnesium</keyword>
<evidence type="ECO:0000256" key="1">
    <source>
        <dbReference type="ARBA" id="ARBA00004429"/>
    </source>
</evidence>
<evidence type="ECO:0000256" key="22">
    <source>
        <dbReference type="PIRSR" id="PIRSR600829-3"/>
    </source>
</evidence>
<protein>
    <recommendedName>
        <fullName evidence="4 24">Diacylglycerol kinase</fullName>
        <ecNumber evidence="3 24">2.7.1.107</ecNumber>
    </recommendedName>
</protein>
<evidence type="ECO:0000256" key="13">
    <source>
        <dbReference type="ARBA" id="ARBA00022840"/>
    </source>
</evidence>
<feature type="binding site" evidence="21">
    <location>
        <begin position="112"/>
        <end position="117"/>
    </location>
    <ligand>
        <name>substrate</name>
    </ligand>
</feature>
<dbReference type="STRING" id="1122189.SAMN02745165_01682"/>
<dbReference type="Pfam" id="PF01219">
    <property type="entry name" value="DAGK_prokar"/>
    <property type="match status" value="1"/>
</dbReference>
<dbReference type="PANTHER" id="PTHR34299">
    <property type="entry name" value="DIACYLGLYCEROL KINASE"/>
    <property type="match status" value="1"/>
</dbReference>
<feature type="binding site" evidence="23">
    <location>
        <position position="76"/>
    </location>
    <ligand>
        <name>a divalent metal cation</name>
        <dbReference type="ChEBI" id="CHEBI:60240"/>
    </ligand>
</feature>
<feature type="binding site" evidence="21">
    <location>
        <position position="9"/>
    </location>
    <ligand>
        <name>substrate</name>
    </ligand>
</feature>
<comment type="caution">
    <text evidence="24">Lacks conserved residue(s) required for the propagation of feature annotation.</text>
</comment>
<feature type="binding site" evidence="22">
    <location>
        <position position="16"/>
    </location>
    <ligand>
        <name>ATP</name>
        <dbReference type="ChEBI" id="CHEBI:30616"/>
    </ligand>
</feature>
<feature type="transmembrane region" description="Helical" evidence="24">
    <location>
        <begin position="56"/>
        <end position="75"/>
    </location>
</feature>
<keyword evidence="5" id="KW-1003">Cell membrane</keyword>
<dbReference type="RefSeq" id="WP_072907810.1">
    <property type="nucleotide sequence ID" value="NZ_FQZT01000005.1"/>
</dbReference>
<feature type="binding site" evidence="22">
    <location>
        <begin position="85"/>
        <end position="87"/>
    </location>
    <ligand>
        <name>ATP</name>
        <dbReference type="ChEBI" id="CHEBI:30616"/>
    </ligand>
</feature>
<keyword evidence="17 24" id="KW-0472">Membrane</keyword>
<comment type="cofactor">
    <cofactor evidence="23">
        <name>Mg(2+)</name>
        <dbReference type="ChEBI" id="CHEBI:18420"/>
    </cofactor>
    <text evidence="23">Mn(2+), Zn(2+), Cd(2+) and Co(2+) support activity to lesser extents.</text>
</comment>
<dbReference type="AlphaFoldDB" id="A0A1M6H4H3"/>
<feature type="binding site" evidence="22">
    <location>
        <position position="76"/>
    </location>
    <ligand>
        <name>ATP</name>
        <dbReference type="ChEBI" id="CHEBI:30616"/>
    </ligand>
</feature>
<dbReference type="InterPro" id="IPR036945">
    <property type="entry name" value="DAGK_sf"/>
</dbReference>
<organism evidence="25 26">
    <name type="scientific">Malonomonas rubra DSM 5091</name>
    <dbReference type="NCBI Taxonomy" id="1122189"/>
    <lineage>
        <taxon>Bacteria</taxon>
        <taxon>Pseudomonadati</taxon>
        <taxon>Thermodesulfobacteriota</taxon>
        <taxon>Desulfuromonadia</taxon>
        <taxon>Desulfuromonadales</taxon>
        <taxon>Geopsychrobacteraceae</taxon>
        <taxon>Malonomonas</taxon>
    </lineage>
</organism>
<evidence type="ECO:0000256" key="14">
    <source>
        <dbReference type="ARBA" id="ARBA00022842"/>
    </source>
</evidence>
<gene>
    <name evidence="25" type="ORF">SAMN02745165_01682</name>
</gene>
<keyword evidence="18" id="KW-0594">Phospholipid biosynthesis</keyword>
<evidence type="ECO:0000256" key="4">
    <source>
        <dbReference type="ARBA" id="ARBA00017575"/>
    </source>
</evidence>
<dbReference type="InterPro" id="IPR000829">
    <property type="entry name" value="DAGK"/>
</dbReference>